<dbReference type="InterPro" id="IPR058407">
    <property type="entry name" value="DUF8094"/>
</dbReference>
<keyword evidence="2" id="KW-1133">Transmembrane helix</keyword>
<feature type="transmembrane region" description="Helical" evidence="2">
    <location>
        <begin position="263"/>
        <end position="285"/>
    </location>
</feature>
<evidence type="ECO:0000259" key="3">
    <source>
        <dbReference type="Pfam" id="PF26366"/>
    </source>
</evidence>
<keyword evidence="2" id="KW-0472">Membrane</keyword>
<keyword evidence="2" id="KW-0812">Transmembrane</keyword>
<dbReference type="Pfam" id="PF26366">
    <property type="entry name" value="DUF8094"/>
    <property type="match status" value="1"/>
</dbReference>
<sequence length="604" mass="62344">MRFIVAIVLFVVAFASIGLGVAQRTIFAEPDRLTSSVEYESSAPVTVIDGSALNALDGRQTIAVLGGVTAEPGGDDALDPAATAPASSDAISAAYGASTDVIAWVGDAPYTLITWDETEQQLVAEPVRGTATEVPDLVGSDLWYQDYRGEGELGITLNVPEDVSLLVATDGVLPAPQAISVTWPLESDSPYSTPLLLGGFAALLLGLIALIWALLHLRKQRGPRRKNPSQPKMPRVPRPSRYRAVSSSSLVGRPKGRRAVRSIALLPVALAGTLVLGACTAPGAGPAPSPEPSASAAEAVEELPPVAVTASQGERIVSRVLTAVADADEARDGELAATRLAGPALLLRQTNYAAVAANAELPLIAAIPSGSVDVLLPQQTDTWPRRILAVVSNPEDTAVPPTALVLIQESPREDYKANYVLTLEPQAQVPEVAPASLGTPALQPDTPFLPVTPATVLQAYTDSLLTGEAAEGYDLFAIEGDSLRAQIGAAVKQERSDALPDTASIEFTNAVGDAEIVTLGTLDSGGIVVGYLTETETVRPTQDGASVNASGAVAALSGVESSEAGLVATYGTQVIFSVPSLADPDAPIVLLGYSQGLIAASEVS</sequence>
<evidence type="ECO:0000313" key="5">
    <source>
        <dbReference type="Proteomes" id="UP001164706"/>
    </source>
</evidence>
<evidence type="ECO:0000256" key="2">
    <source>
        <dbReference type="SAM" id="Phobius"/>
    </source>
</evidence>
<feature type="region of interest" description="Disordered" evidence="1">
    <location>
        <begin position="222"/>
        <end position="250"/>
    </location>
</feature>
<proteinExistence type="predicted"/>
<reference evidence="4" key="1">
    <citation type="submission" date="2022-11" db="EMBL/GenBank/DDBJ databases">
        <title>Description of Microcella daejonensis nov. sp, isolated from riverside soil.</title>
        <authorList>
            <person name="Molina K.M."/>
            <person name="Kim S.B."/>
        </authorList>
    </citation>
    <scope>NUCLEOTIDE SEQUENCE</scope>
    <source>
        <strain evidence="4">MMS21-STM12</strain>
    </source>
</reference>
<dbReference type="Proteomes" id="UP001164706">
    <property type="component" value="Chromosome"/>
</dbReference>
<dbReference type="RefSeq" id="WP_267780404.1">
    <property type="nucleotide sequence ID" value="NZ_CP113089.1"/>
</dbReference>
<keyword evidence="5" id="KW-1185">Reference proteome</keyword>
<evidence type="ECO:0000256" key="1">
    <source>
        <dbReference type="SAM" id="MobiDB-lite"/>
    </source>
</evidence>
<dbReference type="KEGG" id="mdb:OVN18_09075"/>
<accession>A0A9E8MJK1</accession>
<evidence type="ECO:0000313" key="4">
    <source>
        <dbReference type="EMBL" id="WAB80718.1"/>
    </source>
</evidence>
<organism evidence="4 5">
    <name type="scientific">Microcella daejeonensis</name>
    <dbReference type="NCBI Taxonomy" id="2994971"/>
    <lineage>
        <taxon>Bacteria</taxon>
        <taxon>Bacillati</taxon>
        <taxon>Actinomycetota</taxon>
        <taxon>Actinomycetes</taxon>
        <taxon>Micrococcales</taxon>
        <taxon>Microbacteriaceae</taxon>
        <taxon>Microcella</taxon>
    </lineage>
</organism>
<protein>
    <recommendedName>
        <fullName evidence="3">DUF8094 domain-containing protein</fullName>
    </recommendedName>
</protein>
<gene>
    <name evidence="4" type="ORF">OVN18_09075</name>
</gene>
<dbReference type="EMBL" id="CP113089">
    <property type="protein sequence ID" value="WAB80718.1"/>
    <property type="molecule type" value="Genomic_DNA"/>
</dbReference>
<dbReference type="AlphaFoldDB" id="A0A9E8MJK1"/>
<feature type="domain" description="DUF8094" evidence="3">
    <location>
        <begin position="307"/>
        <end position="601"/>
    </location>
</feature>
<name>A0A9E8MJK1_9MICO</name>
<feature type="transmembrane region" description="Helical" evidence="2">
    <location>
        <begin position="195"/>
        <end position="215"/>
    </location>
</feature>